<dbReference type="KEGG" id="hbu:Hbut_0229"/>
<evidence type="ECO:0000259" key="1">
    <source>
        <dbReference type="PROSITE" id="PS51740"/>
    </source>
</evidence>
<dbReference type="AlphaFoldDB" id="A2BJE0"/>
<gene>
    <name evidence="2" type="ordered locus">Hbut_0229</name>
</gene>
<organism evidence="2 3">
    <name type="scientific">Hyperthermus butylicus (strain DSM 5456 / JCM 9403 / PLM1-5)</name>
    <dbReference type="NCBI Taxonomy" id="415426"/>
    <lineage>
        <taxon>Archaea</taxon>
        <taxon>Thermoproteota</taxon>
        <taxon>Thermoprotei</taxon>
        <taxon>Desulfurococcales</taxon>
        <taxon>Pyrodictiaceae</taxon>
        <taxon>Hyperthermus</taxon>
    </lineage>
</organism>
<dbReference type="HOGENOM" id="CLU_158484_13_0_2"/>
<feature type="domain" description="SpoVT-AbrB" evidence="1">
    <location>
        <begin position="6"/>
        <end position="52"/>
    </location>
</feature>
<dbReference type="InterPro" id="IPR007159">
    <property type="entry name" value="SpoVT-AbrB_dom"/>
</dbReference>
<sequence length="87" mass="9799">MSSSGATIVRVDGKGRVTLPLEVRRRLGLREWSKLRLFIDEESKRIILEVEAGVAERFYGAFPAKQWPRDVDEAVAEAVVKAWLGDT</sequence>
<dbReference type="InterPro" id="IPR037914">
    <property type="entry name" value="SpoVT-AbrB_sf"/>
</dbReference>
<dbReference type="SUPFAM" id="SSF89447">
    <property type="entry name" value="AbrB/MazE/MraZ-like"/>
    <property type="match status" value="1"/>
</dbReference>
<dbReference type="Proteomes" id="UP000002593">
    <property type="component" value="Chromosome"/>
</dbReference>
<dbReference type="EnsemblBacteria" id="ABM80101">
    <property type="protein sequence ID" value="ABM80101"/>
    <property type="gene ID" value="Hbut_0229"/>
</dbReference>
<evidence type="ECO:0000313" key="3">
    <source>
        <dbReference type="Proteomes" id="UP000002593"/>
    </source>
</evidence>
<dbReference type="GO" id="GO:0003677">
    <property type="term" value="F:DNA binding"/>
    <property type="evidence" value="ECO:0007669"/>
    <property type="project" value="InterPro"/>
</dbReference>
<dbReference type="RefSeq" id="WP_011821418.1">
    <property type="nucleotide sequence ID" value="NC_008818.1"/>
</dbReference>
<name>A2BJE0_HYPBU</name>
<evidence type="ECO:0000313" key="2">
    <source>
        <dbReference type="EMBL" id="ABM80101.1"/>
    </source>
</evidence>
<dbReference type="GeneID" id="4782659"/>
<protein>
    <recommendedName>
        <fullName evidence="1">SpoVT-AbrB domain-containing protein</fullName>
    </recommendedName>
</protein>
<accession>A2BJE0</accession>
<dbReference type="SMART" id="SM00966">
    <property type="entry name" value="SpoVT_AbrB"/>
    <property type="match status" value="1"/>
</dbReference>
<dbReference type="EMBL" id="CP000493">
    <property type="protein sequence ID" value="ABM80101.1"/>
    <property type="molecule type" value="Genomic_DNA"/>
</dbReference>
<proteinExistence type="predicted"/>
<keyword evidence="3" id="KW-1185">Reference proteome</keyword>
<dbReference type="PROSITE" id="PS51740">
    <property type="entry name" value="SPOVT_ABRB"/>
    <property type="match status" value="1"/>
</dbReference>
<dbReference type="Gene3D" id="2.10.260.10">
    <property type="match status" value="1"/>
</dbReference>
<dbReference type="Pfam" id="PF04014">
    <property type="entry name" value="MazE_antitoxin"/>
    <property type="match status" value="1"/>
</dbReference>
<reference evidence="2 3" key="1">
    <citation type="journal article" date="2007" name="Archaea">
        <title>The genome of Hyperthermus butylicus: a sulfur-reducing, peptide fermenting, neutrophilic Crenarchaeote growing up to 108 degrees C.</title>
        <authorList>
            <person name="Brugger K."/>
            <person name="Chen L."/>
            <person name="Stark M."/>
            <person name="Zibat A."/>
            <person name="Redder P."/>
            <person name="Ruepp A."/>
            <person name="Awayez M."/>
            <person name="She Q."/>
            <person name="Garrett R.A."/>
            <person name="Klenk H.P."/>
        </authorList>
    </citation>
    <scope>NUCLEOTIDE SEQUENCE [LARGE SCALE GENOMIC DNA]</scope>
    <source>
        <strain evidence="3">DSM 5456 / JCM 9403 / PLM1-5</strain>
    </source>
</reference>
<dbReference type="eggNOG" id="arCOG00823">
    <property type="taxonomic scope" value="Archaea"/>
</dbReference>
<dbReference type="NCBIfam" id="TIGR01439">
    <property type="entry name" value="lp_hng_hel_AbrB"/>
    <property type="match status" value="1"/>
</dbReference>